<dbReference type="Gene3D" id="3.90.1150.10">
    <property type="entry name" value="Aspartate Aminotransferase, domain 1"/>
    <property type="match status" value="1"/>
</dbReference>
<dbReference type="EMBL" id="CAOQHR010000005">
    <property type="protein sequence ID" value="CAI6335447.1"/>
    <property type="molecule type" value="Genomic_DNA"/>
</dbReference>
<feature type="region of interest" description="Disordered" evidence="4">
    <location>
        <begin position="1"/>
        <end position="29"/>
    </location>
</feature>
<evidence type="ECO:0000256" key="1">
    <source>
        <dbReference type="ARBA" id="ARBA00001933"/>
    </source>
</evidence>
<dbReference type="PANTHER" id="PTHR48097">
    <property type="entry name" value="L-THREONINE ALDOLASE-RELATED"/>
    <property type="match status" value="1"/>
</dbReference>
<name>A0A9W4UIS4_9PLEO</name>
<protein>
    <recommendedName>
        <fullName evidence="5">Aromatic amino acid beta-eliminating lyase/threonine aldolase domain-containing protein</fullName>
    </recommendedName>
</protein>
<organism evidence="6 7">
    <name type="scientific">Periconia digitata</name>
    <dbReference type="NCBI Taxonomy" id="1303443"/>
    <lineage>
        <taxon>Eukaryota</taxon>
        <taxon>Fungi</taxon>
        <taxon>Dikarya</taxon>
        <taxon>Ascomycota</taxon>
        <taxon>Pezizomycotina</taxon>
        <taxon>Dothideomycetes</taxon>
        <taxon>Pleosporomycetidae</taxon>
        <taxon>Pleosporales</taxon>
        <taxon>Massarineae</taxon>
        <taxon>Periconiaceae</taxon>
        <taxon>Periconia</taxon>
    </lineage>
</organism>
<evidence type="ECO:0000256" key="2">
    <source>
        <dbReference type="ARBA" id="ARBA00006966"/>
    </source>
</evidence>
<dbReference type="GO" id="GO:0016829">
    <property type="term" value="F:lyase activity"/>
    <property type="evidence" value="ECO:0007669"/>
    <property type="project" value="InterPro"/>
</dbReference>
<dbReference type="Pfam" id="PF01212">
    <property type="entry name" value="Beta_elim_lyase"/>
    <property type="match status" value="1"/>
</dbReference>
<evidence type="ECO:0000256" key="4">
    <source>
        <dbReference type="SAM" id="MobiDB-lite"/>
    </source>
</evidence>
<evidence type="ECO:0000256" key="3">
    <source>
        <dbReference type="ARBA" id="ARBA00022898"/>
    </source>
</evidence>
<dbReference type="InterPro" id="IPR015422">
    <property type="entry name" value="PyrdxlP-dep_Trfase_small"/>
</dbReference>
<evidence type="ECO:0000259" key="5">
    <source>
        <dbReference type="Pfam" id="PF01212"/>
    </source>
</evidence>
<comment type="cofactor">
    <cofactor evidence="1">
        <name>pyridoxal 5'-phosphate</name>
        <dbReference type="ChEBI" id="CHEBI:597326"/>
    </cofactor>
</comment>
<dbReference type="InterPro" id="IPR015424">
    <property type="entry name" value="PyrdxlP-dep_Trfase"/>
</dbReference>
<dbReference type="InterPro" id="IPR001597">
    <property type="entry name" value="ArAA_b-elim_lyase/Thr_aldolase"/>
</dbReference>
<proteinExistence type="inferred from homology"/>
<dbReference type="InterPro" id="IPR015421">
    <property type="entry name" value="PyrdxlP-dep_Trfase_major"/>
</dbReference>
<dbReference type="OrthoDB" id="10261951at2759"/>
<comment type="caution">
    <text evidence="6">The sequence shown here is derived from an EMBL/GenBank/DDBJ whole genome shotgun (WGS) entry which is preliminary data.</text>
</comment>
<gene>
    <name evidence="6" type="ORF">PDIGIT_LOCUS8529</name>
</gene>
<dbReference type="Proteomes" id="UP001152607">
    <property type="component" value="Unassembled WGS sequence"/>
</dbReference>
<comment type="similarity">
    <text evidence="2">Belongs to the threonine aldolase family.</text>
</comment>
<dbReference type="Gene3D" id="3.40.640.10">
    <property type="entry name" value="Type I PLP-dependent aspartate aminotransferase-like (Major domain)"/>
    <property type="match status" value="1"/>
</dbReference>
<keyword evidence="7" id="KW-1185">Reference proteome</keyword>
<feature type="domain" description="Aromatic amino acid beta-eliminating lyase/threonine aldolase" evidence="5">
    <location>
        <begin position="69"/>
        <end position="362"/>
    </location>
</feature>
<reference evidence="6" key="1">
    <citation type="submission" date="2023-01" db="EMBL/GenBank/DDBJ databases">
        <authorList>
            <person name="Van Ghelder C."/>
            <person name="Rancurel C."/>
        </authorList>
    </citation>
    <scope>NUCLEOTIDE SEQUENCE</scope>
    <source>
        <strain evidence="6">CNCM I-4278</strain>
    </source>
</reference>
<dbReference type="AlphaFoldDB" id="A0A9W4UIS4"/>
<dbReference type="GO" id="GO:0006520">
    <property type="term" value="P:amino acid metabolic process"/>
    <property type="evidence" value="ECO:0007669"/>
    <property type="project" value="InterPro"/>
</dbReference>
<keyword evidence="3" id="KW-0663">Pyridoxal phosphate</keyword>
<accession>A0A9W4UIS4</accession>
<sequence length="417" mass="46000">MKQRDSTRPTTDDSHRVPRKALQNDDLSHRPSMNRIKALNASRCSRFALQHLRARRIRYSTFRLPAMHFASDNWAGAHPTIAASLTEHANGYSQPYSDSELDKTVEKRFGEIFERDVAVFYVATGTAANSLALSLVGKPGGIALAHRDAHLVADECGAPEYLSGGQLRLATVDGPEGKIDAKLLRKKVESMAGENVHAGRTNAISITQSTEAGTIYSLDEIDAIASVARDYNLPLHMDGARFANALVSLGCTPAEMTWKRGVDMLSFGATKNGCWCAEAVVLFDKTKLHAENFPYIRKRAAQLFSKSRFISAQFEAYLRDGLWLELARHANGMAAKLAESIIASKSARLVGSPRANEVFVVLSTSFISMAKEKGAVFYNPWPVPKDLEITDDEQLCRFVTSFSTTEEDIKQLTELLQ</sequence>
<evidence type="ECO:0000313" key="7">
    <source>
        <dbReference type="Proteomes" id="UP001152607"/>
    </source>
</evidence>
<dbReference type="SUPFAM" id="SSF53383">
    <property type="entry name" value="PLP-dependent transferases"/>
    <property type="match status" value="1"/>
</dbReference>
<dbReference type="PANTHER" id="PTHR48097:SF5">
    <property type="entry name" value="LOW SPECIFICITY L-THREONINE ALDOLASE"/>
    <property type="match status" value="1"/>
</dbReference>
<evidence type="ECO:0000313" key="6">
    <source>
        <dbReference type="EMBL" id="CAI6335447.1"/>
    </source>
</evidence>